<dbReference type="Gene3D" id="1.10.10.10">
    <property type="entry name" value="Winged helix-like DNA-binding domain superfamily/Winged helix DNA-binding domain"/>
    <property type="match status" value="1"/>
</dbReference>
<keyword evidence="1" id="KW-0472">Membrane</keyword>
<dbReference type="Proteomes" id="UP001165302">
    <property type="component" value="Unassembled WGS sequence"/>
</dbReference>
<dbReference type="InterPro" id="IPR016032">
    <property type="entry name" value="Sig_transdc_resp-reg_C-effctor"/>
</dbReference>
<keyword evidence="3" id="KW-1185">Reference proteome</keyword>
<accession>A0ABS7Z3T1</accession>
<gene>
    <name evidence="2" type="ORF">IPZ78_06675</name>
</gene>
<name>A0ABS7Z3T1_9SPHI</name>
<evidence type="ECO:0000256" key="1">
    <source>
        <dbReference type="SAM" id="Phobius"/>
    </source>
</evidence>
<reference evidence="2" key="1">
    <citation type="submission" date="2020-10" db="EMBL/GenBank/DDBJ databases">
        <authorList>
            <person name="Lu T."/>
            <person name="Wang Q."/>
            <person name="Han X."/>
        </authorList>
    </citation>
    <scope>NUCLEOTIDE SEQUENCE</scope>
    <source>
        <strain evidence="2">WQ 366</strain>
    </source>
</reference>
<feature type="transmembrane region" description="Helical" evidence="1">
    <location>
        <begin position="396"/>
        <end position="416"/>
    </location>
</feature>
<dbReference type="InterPro" id="IPR036388">
    <property type="entry name" value="WH-like_DNA-bd_sf"/>
</dbReference>
<dbReference type="Gene3D" id="1.25.40.10">
    <property type="entry name" value="Tetratricopeptide repeat domain"/>
    <property type="match status" value="1"/>
</dbReference>
<dbReference type="EMBL" id="JADEYP010000009">
    <property type="protein sequence ID" value="MCA5004836.1"/>
    <property type="molecule type" value="Genomic_DNA"/>
</dbReference>
<dbReference type="RefSeq" id="WP_225552223.1">
    <property type="nucleotide sequence ID" value="NZ_JADEYP010000009.1"/>
</dbReference>
<dbReference type="InterPro" id="IPR011990">
    <property type="entry name" value="TPR-like_helical_dom_sf"/>
</dbReference>
<comment type="caution">
    <text evidence="2">The sequence shown here is derived from an EMBL/GenBank/DDBJ whole genome shotgun (WGS) entry which is preliminary data.</text>
</comment>
<proteinExistence type="predicted"/>
<keyword evidence="1" id="KW-1133">Transmembrane helix</keyword>
<dbReference type="SUPFAM" id="SSF48452">
    <property type="entry name" value="TPR-like"/>
    <property type="match status" value="1"/>
</dbReference>
<organism evidence="2 3">
    <name type="scientific">Sphingobacterium bovistauri</name>
    <dbReference type="NCBI Taxonomy" id="2781959"/>
    <lineage>
        <taxon>Bacteria</taxon>
        <taxon>Pseudomonadati</taxon>
        <taxon>Bacteroidota</taxon>
        <taxon>Sphingobacteriia</taxon>
        <taxon>Sphingobacteriales</taxon>
        <taxon>Sphingobacteriaceae</taxon>
        <taxon>Sphingobacterium</taxon>
    </lineage>
</organism>
<evidence type="ECO:0000313" key="3">
    <source>
        <dbReference type="Proteomes" id="UP001165302"/>
    </source>
</evidence>
<sequence>MKTIYLQMKSLGVLVLFLLLFFNAKSQSDNDIDQQNVYNYLYSYAFDDSKKIIHDSFLRSPNDSKKVIGFVLLSRYYHIQKNDAEQLKSLKIAKQLAERTGSEIDQAYVELGFCFIYLKAKNYKQYIKSFNYATTVFNKTANNNSLLAILHSQKAGAGESIKDKNSSKQDYILANQFAIKSKVPYYIFITYNNLGNYYMHEYKTQKIDSKSDTSEYYFNKSYQTISTIKNAGLADLAKCLNYVNVGTQFFNGKNINIDSAIYLQQEALKIINNNPKLKIYESAAYINTGVGYELKKDFKNAKESYLKAISKLNKSNSNDYNHYELLRNLSHIYKEEGELDKAYGSLYQSYMIFRDINSGKNEKNFQLIQSLYENQIKENEILQLNEKTQLLNKQNILFLVILLVTSTLIVVLVYLLRLNKKVGRQKSKLLQKEKIRLVNESTILKLQHEKTQRDALAISLKLDNKNSVLKSLNDDLQKNKLTSIEKILKEDKHNDENYKQTQNIHENIHPKFFQKLNELSKQKLTSLDLKYASFIYLNMDNQDIANILKIDINTVRVTKYRLKIKLGLSKNEDLSDFIQQVSVDTSK</sequence>
<dbReference type="SUPFAM" id="SSF46894">
    <property type="entry name" value="C-terminal effector domain of the bipartite response regulators"/>
    <property type="match status" value="1"/>
</dbReference>
<evidence type="ECO:0000313" key="2">
    <source>
        <dbReference type="EMBL" id="MCA5004836.1"/>
    </source>
</evidence>
<keyword evidence="1" id="KW-0812">Transmembrane</keyword>
<protein>
    <submittedName>
        <fullName evidence="2">Sigma-70 family RNA polymerase sigma factor</fullName>
    </submittedName>
</protein>